<feature type="compositionally biased region" description="Polar residues" evidence="1">
    <location>
        <begin position="172"/>
        <end position="184"/>
    </location>
</feature>
<gene>
    <name evidence="2" type="ORF">FHR84_004194</name>
</gene>
<evidence type="ECO:0000256" key="1">
    <source>
        <dbReference type="SAM" id="MobiDB-lite"/>
    </source>
</evidence>
<dbReference type="RefSeq" id="WP_246300848.1">
    <property type="nucleotide sequence ID" value="NZ_JACBYW010000009.1"/>
</dbReference>
<comment type="caution">
    <text evidence="2">The sequence shown here is derived from an EMBL/GenBank/DDBJ whole genome shotgun (WGS) entry which is preliminary data.</text>
</comment>
<organism evidence="2 3">
    <name type="scientific">Actinopolyspora biskrensis</name>
    <dbReference type="NCBI Taxonomy" id="1470178"/>
    <lineage>
        <taxon>Bacteria</taxon>
        <taxon>Bacillati</taxon>
        <taxon>Actinomycetota</taxon>
        <taxon>Actinomycetes</taxon>
        <taxon>Actinopolysporales</taxon>
        <taxon>Actinopolysporaceae</taxon>
        <taxon>Actinopolyspora</taxon>
    </lineage>
</organism>
<dbReference type="EMBL" id="JACBYW010000009">
    <property type="protein sequence ID" value="NYH80826.1"/>
    <property type="molecule type" value="Genomic_DNA"/>
</dbReference>
<feature type="compositionally biased region" description="Gly residues" evidence="1">
    <location>
        <begin position="199"/>
        <end position="222"/>
    </location>
</feature>
<evidence type="ECO:0000313" key="3">
    <source>
        <dbReference type="Proteomes" id="UP000548304"/>
    </source>
</evidence>
<dbReference type="Gene3D" id="1.20.1260.20">
    <property type="entry name" value="PPE superfamily"/>
    <property type="match status" value="1"/>
</dbReference>
<accession>A0A852ZBD1</accession>
<sequence length="440" mass="43545">MSSAPQMCYISQALQLRANMAGSSDAANLPSPLKEGAEQVSNSAGVFRDLIDEIGTALKKAEEAHTGRAAEAANASIAEIKPIAENAAKTAEEVSGKLAEQNQNQHGTFYSLPIEGGKLSDGRQAQMEPPDKNWAERNGVDDFPGLGWTSDYEDKQARFQATNDEAQQAMSRYNAQTASTTQSVPEFKPPDDSGRTGNDQGGYGRGAGGIMDGTSYGSGSGSAGTSSAWASAPSGAGAGAGVGAGGVVAGGSYAPSGSNAAATPAGTGSAWSTPPGTVRGPDGTLYRQGSDGNWQRQNPYNGRWAPSPQGPPGGAGGGARGGGAAPRGGAGAGAGGRAGGGFGPRGSGSSELAPGGRSGTGSSGSKGGGTTPTTAGGGGAAGGRGGGMMRGAGGGGAQQGGEEEEHERPSWLMETEDVFTNDMQRVAPPVIGETPYEQGN</sequence>
<feature type="compositionally biased region" description="Gly residues" evidence="1">
    <location>
        <begin position="312"/>
        <end position="346"/>
    </location>
</feature>
<feature type="region of interest" description="Disordered" evidence="1">
    <location>
        <begin position="92"/>
        <end position="149"/>
    </location>
</feature>
<evidence type="ECO:0008006" key="4">
    <source>
        <dbReference type="Google" id="ProtNLM"/>
    </source>
</evidence>
<feature type="region of interest" description="Disordered" evidence="1">
    <location>
        <begin position="256"/>
        <end position="440"/>
    </location>
</feature>
<name>A0A852ZBD1_9ACTN</name>
<feature type="compositionally biased region" description="Basic and acidic residues" evidence="1">
    <location>
        <begin position="129"/>
        <end position="140"/>
    </location>
</feature>
<keyword evidence="3" id="KW-1185">Reference proteome</keyword>
<feature type="compositionally biased region" description="Polar residues" evidence="1">
    <location>
        <begin position="290"/>
        <end position="300"/>
    </location>
</feature>
<dbReference type="Proteomes" id="UP000548304">
    <property type="component" value="Unassembled WGS sequence"/>
</dbReference>
<proteinExistence type="predicted"/>
<feature type="compositionally biased region" description="Gly residues" evidence="1">
    <location>
        <begin position="356"/>
        <end position="399"/>
    </location>
</feature>
<feature type="compositionally biased region" description="Low complexity" evidence="1">
    <location>
        <begin position="223"/>
        <end position="235"/>
    </location>
</feature>
<protein>
    <recommendedName>
        <fullName evidence="4">PPE family protein</fullName>
    </recommendedName>
</protein>
<dbReference type="InterPro" id="IPR038332">
    <property type="entry name" value="PPE_sf"/>
</dbReference>
<reference evidence="2 3" key="1">
    <citation type="submission" date="2020-07" db="EMBL/GenBank/DDBJ databases">
        <title>Genomic Encyclopedia of Type Strains, Phase III (KMG-III): the genomes of soil and plant-associated and newly described type strains.</title>
        <authorList>
            <person name="Whitman W."/>
        </authorList>
    </citation>
    <scope>NUCLEOTIDE SEQUENCE [LARGE SCALE GENOMIC DNA]</scope>
    <source>
        <strain evidence="2 3">CECT 8576</strain>
    </source>
</reference>
<feature type="region of interest" description="Disordered" evidence="1">
    <location>
        <begin position="172"/>
        <end position="239"/>
    </location>
</feature>
<dbReference type="AlphaFoldDB" id="A0A852ZBD1"/>
<evidence type="ECO:0000313" key="2">
    <source>
        <dbReference type="EMBL" id="NYH80826.1"/>
    </source>
</evidence>